<accession>A0AAV4AZ18</accession>
<keyword evidence="6" id="KW-1185">Reference proteome</keyword>
<dbReference type="Proteomes" id="UP000735302">
    <property type="component" value="Unassembled WGS sequence"/>
</dbReference>
<feature type="active site" evidence="2">
    <location>
        <position position="379"/>
    </location>
</feature>
<dbReference type="PROSITE" id="PS50214">
    <property type="entry name" value="DISINTEGRIN_2"/>
    <property type="match status" value="1"/>
</dbReference>
<dbReference type="SUPFAM" id="SSF55486">
    <property type="entry name" value="Metalloproteases ('zincins'), catalytic domain"/>
    <property type="match status" value="1"/>
</dbReference>
<organism evidence="5 6">
    <name type="scientific">Plakobranchus ocellatus</name>
    <dbReference type="NCBI Taxonomy" id="259542"/>
    <lineage>
        <taxon>Eukaryota</taxon>
        <taxon>Metazoa</taxon>
        <taxon>Spiralia</taxon>
        <taxon>Lophotrochozoa</taxon>
        <taxon>Mollusca</taxon>
        <taxon>Gastropoda</taxon>
        <taxon>Heterobranchia</taxon>
        <taxon>Euthyneura</taxon>
        <taxon>Panpulmonata</taxon>
        <taxon>Sacoglossa</taxon>
        <taxon>Placobranchoidea</taxon>
        <taxon>Plakobranchidae</taxon>
        <taxon>Plakobranchus</taxon>
    </lineage>
</organism>
<dbReference type="InterPro" id="IPR036436">
    <property type="entry name" value="Disintegrin_dom_sf"/>
</dbReference>
<protein>
    <submittedName>
        <fullName evidence="5">Disintegrin and metalloproteinase domain-containing protein 17</fullName>
    </submittedName>
</protein>
<feature type="binding site" evidence="2">
    <location>
        <position position="382"/>
    </location>
    <ligand>
        <name>Zn(2+)</name>
        <dbReference type="ChEBI" id="CHEBI:29105"/>
        <note>catalytic</note>
    </ligand>
</feature>
<dbReference type="Gene3D" id="3.40.390.10">
    <property type="entry name" value="Collagenase (Catalytic Domain)"/>
    <property type="match status" value="1"/>
</dbReference>
<feature type="binding site" evidence="2">
    <location>
        <position position="388"/>
    </location>
    <ligand>
        <name>Zn(2+)</name>
        <dbReference type="ChEBI" id="CHEBI:29105"/>
        <note>catalytic</note>
    </ligand>
</feature>
<evidence type="ECO:0000259" key="4">
    <source>
        <dbReference type="PROSITE" id="PS50215"/>
    </source>
</evidence>
<dbReference type="PROSITE" id="PS50215">
    <property type="entry name" value="ADAM_MEPRO"/>
    <property type="match status" value="1"/>
</dbReference>
<dbReference type="InterPro" id="IPR001762">
    <property type="entry name" value="Disintegrin_dom"/>
</dbReference>
<name>A0AAV4AZ18_9GAST</name>
<evidence type="ECO:0000256" key="1">
    <source>
        <dbReference type="ARBA" id="ARBA00023157"/>
    </source>
</evidence>
<evidence type="ECO:0000259" key="3">
    <source>
        <dbReference type="PROSITE" id="PS50214"/>
    </source>
</evidence>
<dbReference type="PANTHER" id="PTHR45702">
    <property type="entry name" value="ADAM10/ADAM17 METALLOPEPTIDASE FAMILY MEMBER"/>
    <property type="match status" value="1"/>
</dbReference>
<keyword evidence="1" id="KW-1015">Disulfide bond</keyword>
<dbReference type="InterPro" id="IPR001590">
    <property type="entry name" value="Peptidase_M12B"/>
</dbReference>
<comment type="caution">
    <text evidence="2">Lacks conserved residue(s) required for the propagation of feature annotation.</text>
</comment>
<comment type="caution">
    <text evidence="5">The sequence shown here is derived from an EMBL/GenBank/DDBJ whole genome shotgun (WGS) entry which is preliminary data.</text>
</comment>
<proteinExistence type="predicted"/>
<keyword evidence="2" id="KW-0479">Metal-binding</keyword>
<keyword evidence="5" id="KW-0482">Metalloprotease</keyword>
<dbReference type="Pfam" id="PF13574">
    <property type="entry name" value="Reprolysin_2"/>
    <property type="match status" value="1"/>
</dbReference>
<evidence type="ECO:0000256" key="2">
    <source>
        <dbReference type="PROSITE-ProRule" id="PRU00276"/>
    </source>
</evidence>
<reference evidence="5 6" key="1">
    <citation type="journal article" date="2021" name="Elife">
        <title>Chloroplast acquisition without the gene transfer in kleptoplastic sea slugs, Plakobranchus ocellatus.</title>
        <authorList>
            <person name="Maeda T."/>
            <person name="Takahashi S."/>
            <person name="Yoshida T."/>
            <person name="Shimamura S."/>
            <person name="Takaki Y."/>
            <person name="Nagai Y."/>
            <person name="Toyoda A."/>
            <person name="Suzuki Y."/>
            <person name="Arimoto A."/>
            <person name="Ishii H."/>
            <person name="Satoh N."/>
            <person name="Nishiyama T."/>
            <person name="Hasebe M."/>
            <person name="Maruyama T."/>
            <person name="Minagawa J."/>
            <person name="Obokata J."/>
            <person name="Shigenobu S."/>
        </authorList>
    </citation>
    <scope>NUCLEOTIDE SEQUENCE [LARGE SCALE GENOMIC DNA]</scope>
</reference>
<dbReference type="GO" id="GO:0006509">
    <property type="term" value="P:membrane protein ectodomain proteolysis"/>
    <property type="evidence" value="ECO:0007669"/>
    <property type="project" value="TreeGrafter"/>
</dbReference>
<evidence type="ECO:0000313" key="5">
    <source>
        <dbReference type="EMBL" id="GFO11619.1"/>
    </source>
</evidence>
<gene>
    <name evidence="5" type="ORF">PoB_003812400</name>
</gene>
<dbReference type="Pfam" id="PF00200">
    <property type="entry name" value="Disintegrin"/>
    <property type="match status" value="1"/>
</dbReference>
<dbReference type="GO" id="GO:0005886">
    <property type="term" value="C:plasma membrane"/>
    <property type="evidence" value="ECO:0007669"/>
    <property type="project" value="TreeGrafter"/>
</dbReference>
<keyword evidence="2" id="KW-0862">Zinc</keyword>
<sequence length="522" mass="58885">MSVREKRTASGINLGAVTISFHAFQKRFTLFLTPDMRVLHPDIKAELVDFMGTTRPYNIHHNKFYSGTIEGDETQEVDASENDGVWMISIHTPDEYYAVEPLRFYDGRAHFKDMIFYRAGDIKHDNHTNKKPFCEEFAFSNFSQNASEEDFMNPTILNLLNGLQHIGKKKQPEITKLDAYEHNDEIQGFSKEDSASIVRDKRSWRQKGYGERASDCNILAVTDYNLFKGIGAENPASIVQSLVQVYSLADRIFRGTNFGGSFTEGYGIVLKGITIHTNYSDSMNHYNSPNMSMTPFDLLKSMKRLAMFTQYCLVHLTVQRQMGSMLGIAAVAQPNKLWMNGICAGISESDARNVGASTVVDWTGRIMPLKLYSAVLAHEIGHNWGANHDLDVFSDIACRPSTAQGGKFLMWPYTVSYNDPNSLKFSPCSKRDIRKILEIRAHKCFLNKHFKHEMCGNGLLEQSEECDPGFAFLHKDPCCQSNCRLQRGAECSFRNAPCCTNSCTIAPPTHKCYPKGSRVDPS</sequence>
<dbReference type="FunFam" id="4.10.70.10:FF:000003">
    <property type="entry name" value="Disintegrin and metalloproteinase domain-containing protein 17"/>
    <property type="match status" value="1"/>
</dbReference>
<keyword evidence="5" id="KW-0645">Protease</keyword>
<dbReference type="AlphaFoldDB" id="A0AAV4AZ18"/>
<feature type="domain" description="Peptidase M12B" evidence="4">
    <location>
        <begin position="214"/>
        <end position="449"/>
    </location>
</feature>
<dbReference type="SMART" id="SM00050">
    <property type="entry name" value="DISIN"/>
    <property type="match status" value="1"/>
</dbReference>
<dbReference type="EMBL" id="BLXT01004325">
    <property type="protein sequence ID" value="GFO11619.1"/>
    <property type="molecule type" value="Genomic_DNA"/>
</dbReference>
<feature type="binding site" evidence="2">
    <location>
        <position position="378"/>
    </location>
    <ligand>
        <name>Zn(2+)</name>
        <dbReference type="ChEBI" id="CHEBI:29105"/>
        <note>catalytic</note>
    </ligand>
</feature>
<dbReference type="GO" id="GO:0007219">
    <property type="term" value="P:Notch signaling pathway"/>
    <property type="evidence" value="ECO:0007669"/>
    <property type="project" value="TreeGrafter"/>
</dbReference>
<keyword evidence="5" id="KW-0378">Hydrolase</keyword>
<dbReference type="GO" id="GO:0046872">
    <property type="term" value="F:metal ion binding"/>
    <property type="evidence" value="ECO:0007669"/>
    <property type="project" value="UniProtKB-KW"/>
</dbReference>
<feature type="domain" description="Disintegrin" evidence="3">
    <location>
        <begin position="452"/>
        <end position="522"/>
    </location>
</feature>
<dbReference type="Gene3D" id="4.10.70.10">
    <property type="entry name" value="Disintegrin domain"/>
    <property type="match status" value="1"/>
</dbReference>
<evidence type="ECO:0000313" key="6">
    <source>
        <dbReference type="Proteomes" id="UP000735302"/>
    </source>
</evidence>
<dbReference type="SUPFAM" id="SSF57552">
    <property type="entry name" value="Blood coagulation inhibitor (disintegrin)"/>
    <property type="match status" value="1"/>
</dbReference>
<dbReference type="InterPro" id="IPR024079">
    <property type="entry name" value="MetalloPept_cat_dom_sf"/>
</dbReference>
<dbReference type="InterPro" id="IPR051489">
    <property type="entry name" value="ADAM_Metalloproteinase"/>
</dbReference>
<dbReference type="GO" id="GO:0004222">
    <property type="term" value="F:metalloendopeptidase activity"/>
    <property type="evidence" value="ECO:0007669"/>
    <property type="project" value="InterPro"/>
</dbReference>
<dbReference type="PANTHER" id="PTHR45702:SF6">
    <property type="entry name" value="DISINTEGRIN AND METALLOPROTEINASE DOMAIN-CONTAINING PROTEIN 17"/>
    <property type="match status" value="1"/>
</dbReference>